<feature type="domain" description="Multidrug resistance protein MdtA-like barrel-sandwich hybrid" evidence="1">
    <location>
        <begin position="67"/>
        <end position="214"/>
    </location>
</feature>
<organism evidence="3 4">
    <name type="scientific">Winogradskyella jejuensis</name>
    <dbReference type="NCBI Taxonomy" id="1089305"/>
    <lineage>
        <taxon>Bacteria</taxon>
        <taxon>Pseudomonadati</taxon>
        <taxon>Bacteroidota</taxon>
        <taxon>Flavobacteriia</taxon>
        <taxon>Flavobacteriales</taxon>
        <taxon>Flavobacteriaceae</taxon>
        <taxon>Winogradskyella</taxon>
    </lineage>
</organism>
<dbReference type="Pfam" id="PF25917">
    <property type="entry name" value="BSH_RND"/>
    <property type="match status" value="1"/>
</dbReference>
<dbReference type="InterPro" id="IPR058625">
    <property type="entry name" value="MdtA-like_BSH"/>
</dbReference>
<keyword evidence="4" id="KW-1185">Reference proteome</keyword>
<accession>A0A1M5KWJ4</accession>
<dbReference type="PANTHER" id="PTHR30469:SF15">
    <property type="entry name" value="HLYD FAMILY OF SECRETION PROTEINS"/>
    <property type="match status" value="1"/>
</dbReference>
<dbReference type="Gene3D" id="1.10.287.470">
    <property type="entry name" value="Helix hairpin bin"/>
    <property type="match status" value="2"/>
</dbReference>
<sequence>MRNIILSVLGVVLIIGAIFIGKEIANSKKKQRPVPAKVVKTVFTDTVVNSTVPIIISTNGNLVAKRRVELYSEVQGVFRSTGKLFRPGQEYKQGQTLIKVDATEYYASVQSAKSVLYNSIAAIMPDLRLDFPEVFPKWQNYLNGFNLDKTTPKLPEMTSEKENYFITGRGIVTNYYTVKNLEQRLSKFNIRAPFSGILTEALVTEGSLIRNGQKLGEYIDPTVYEMEVALGKSYANLLKVGETVALNNLEKTETFTGKVSRVNGSIDATTQTINAYIEVKSNDLKEGMYLEANLNAKSEANAIEVSRSLVLDGNRIFVVRDSILDIIDVNPVYFSDTKAVLKDVPNGTVILSKPVPGAYAGMSVKPYKTTTESASTNASSEN</sequence>
<evidence type="ECO:0000259" key="2">
    <source>
        <dbReference type="Pfam" id="PF25954"/>
    </source>
</evidence>
<dbReference type="Gene3D" id="2.40.30.170">
    <property type="match status" value="1"/>
</dbReference>
<dbReference type="SUPFAM" id="SSF111369">
    <property type="entry name" value="HlyD-like secretion proteins"/>
    <property type="match status" value="2"/>
</dbReference>
<feature type="domain" description="CusB-like beta-barrel" evidence="2">
    <location>
        <begin position="227"/>
        <end position="297"/>
    </location>
</feature>
<protein>
    <submittedName>
        <fullName evidence="3">Multidrug efflux pump subunit AcrA (Membrane-fusion protein)</fullName>
    </submittedName>
</protein>
<proteinExistence type="predicted"/>
<dbReference type="Gene3D" id="2.40.50.100">
    <property type="match status" value="2"/>
</dbReference>
<dbReference type="GO" id="GO:0015562">
    <property type="term" value="F:efflux transmembrane transporter activity"/>
    <property type="evidence" value="ECO:0007669"/>
    <property type="project" value="TreeGrafter"/>
</dbReference>
<dbReference type="Pfam" id="PF25954">
    <property type="entry name" value="Beta-barrel_RND_2"/>
    <property type="match status" value="1"/>
</dbReference>
<dbReference type="GO" id="GO:1990281">
    <property type="term" value="C:efflux pump complex"/>
    <property type="evidence" value="ECO:0007669"/>
    <property type="project" value="TreeGrafter"/>
</dbReference>
<dbReference type="RefSeq" id="WP_073082441.1">
    <property type="nucleotide sequence ID" value="NZ_FQWS01000001.1"/>
</dbReference>
<evidence type="ECO:0000313" key="4">
    <source>
        <dbReference type="Proteomes" id="UP000184522"/>
    </source>
</evidence>
<dbReference type="AlphaFoldDB" id="A0A1M5KWJ4"/>
<dbReference type="OrthoDB" id="1114717at2"/>
<name>A0A1M5KWJ4_9FLAO</name>
<dbReference type="STRING" id="1089305.SAMN05444148_0449"/>
<dbReference type="Proteomes" id="UP000184522">
    <property type="component" value="Unassembled WGS sequence"/>
</dbReference>
<evidence type="ECO:0000259" key="1">
    <source>
        <dbReference type="Pfam" id="PF25917"/>
    </source>
</evidence>
<dbReference type="InterPro" id="IPR058792">
    <property type="entry name" value="Beta-barrel_RND_2"/>
</dbReference>
<evidence type="ECO:0000313" key="3">
    <source>
        <dbReference type="EMBL" id="SHG56879.1"/>
    </source>
</evidence>
<reference evidence="4" key="1">
    <citation type="submission" date="2016-11" db="EMBL/GenBank/DDBJ databases">
        <authorList>
            <person name="Varghese N."/>
            <person name="Submissions S."/>
        </authorList>
    </citation>
    <scope>NUCLEOTIDE SEQUENCE [LARGE SCALE GENOMIC DNA]</scope>
    <source>
        <strain evidence="4">DSM 25330</strain>
    </source>
</reference>
<gene>
    <name evidence="3" type="ORF">SAMN05444148_0449</name>
</gene>
<dbReference type="PANTHER" id="PTHR30469">
    <property type="entry name" value="MULTIDRUG RESISTANCE PROTEIN MDTA"/>
    <property type="match status" value="1"/>
</dbReference>
<dbReference type="EMBL" id="FQWS01000001">
    <property type="protein sequence ID" value="SHG56879.1"/>
    <property type="molecule type" value="Genomic_DNA"/>
</dbReference>